<organism evidence="2 3">
    <name type="scientific">Bifidobacterium animalis subsp. animalis IM386</name>
    <dbReference type="NCBI Taxonomy" id="1402194"/>
    <lineage>
        <taxon>Bacteria</taxon>
        <taxon>Bacillati</taxon>
        <taxon>Actinomycetota</taxon>
        <taxon>Actinomycetes</taxon>
        <taxon>Bifidobacteriales</taxon>
        <taxon>Bifidobacteriaceae</taxon>
        <taxon>Bifidobacterium</taxon>
    </lineage>
</organism>
<evidence type="ECO:0000313" key="2">
    <source>
        <dbReference type="EMBL" id="CDI66896.1"/>
    </source>
</evidence>
<protein>
    <submittedName>
        <fullName evidence="2">Uncharacterized protein</fullName>
    </submittedName>
</protein>
<dbReference type="EMBL" id="CBUQ010000003">
    <property type="protein sequence ID" value="CDI66896.1"/>
    <property type="molecule type" value="Genomic_DNA"/>
</dbReference>
<proteinExistence type="predicted"/>
<feature type="region of interest" description="Disordered" evidence="1">
    <location>
        <begin position="43"/>
        <end position="65"/>
    </location>
</feature>
<reference evidence="2 3" key="1">
    <citation type="submission" date="2013-10" db="EMBL/GenBank/DDBJ databases">
        <authorList>
            <person name="Manrique M."/>
        </authorList>
    </citation>
    <scope>NUCLEOTIDE SEQUENCE [LARGE SCALE GENOMIC DNA]</scope>
    <source>
        <strain evidence="2 3">IM386</strain>
    </source>
</reference>
<dbReference type="Proteomes" id="UP000035645">
    <property type="component" value="Unassembled WGS sequence"/>
</dbReference>
<gene>
    <name evidence="2" type="ORF">BANIM336_00195</name>
</gene>
<sequence>MRHGIWVYRAVARPLSTCSAEYAIGGRLGVLCGRIACAATCEGRAKREKPAGLKPPANREKREKGSVIRDSEWNLVGFLSIADGYHYARRPLTHRVFSLRIRWVCSYRHTAGQV</sequence>
<dbReference type="AlphaFoldDB" id="A0AAV2W233"/>
<reference evidence="2 3" key="2">
    <citation type="submission" date="2015-01" db="EMBL/GenBank/DDBJ databases">
        <title>Genome sequence of a Bifidobacterium animalis strain.</title>
        <authorList>
            <person name="Bogovic-Matijasic B."/>
            <person name="Hacin B."/>
            <person name="Citar M."/>
            <person name="Svigelj K."/>
            <person name="Stempelj M."/>
            <person name="Rogelj I."/>
        </authorList>
    </citation>
    <scope>NUCLEOTIDE SEQUENCE [LARGE SCALE GENOMIC DNA]</scope>
    <source>
        <strain evidence="2 3">IM386</strain>
    </source>
</reference>
<comment type="caution">
    <text evidence="2">The sequence shown here is derived from an EMBL/GenBank/DDBJ whole genome shotgun (WGS) entry which is preliminary data.</text>
</comment>
<accession>A0AAV2W233</accession>
<evidence type="ECO:0000313" key="3">
    <source>
        <dbReference type="Proteomes" id="UP000035645"/>
    </source>
</evidence>
<evidence type="ECO:0000256" key="1">
    <source>
        <dbReference type="SAM" id="MobiDB-lite"/>
    </source>
</evidence>
<name>A0AAV2W233_9BIFI</name>